<evidence type="ECO:0000313" key="2">
    <source>
        <dbReference type="Ensembl" id="ENSSFAP00005000887.1"/>
    </source>
</evidence>
<keyword evidence="3" id="KW-1185">Reference proteome</keyword>
<organism evidence="2 3">
    <name type="scientific">Salarias fasciatus</name>
    <name type="common">Jewelled blenny</name>
    <name type="synonym">Blennius fasciatus</name>
    <dbReference type="NCBI Taxonomy" id="181472"/>
    <lineage>
        <taxon>Eukaryota</taxon>
        <taxon>Metazoa</taxon>
        <taxon>Chordata</taxon>
        <taxon>Craniata</taxon>
        <taxon>Vertebrata</taxon>
        <taxon>Euteleostomi</taxon>
        <taxon>Actinopterygii</taxon>
        <taxon>Neopterygii</taxon>
        <taxon>Teleostei</taxon>
        <taxon>Neoteleostei</taxon>
        <taxon>Acanthomorphata</taxon>
        <taxon>Ovalentaria</taxon>
        <taxon>Blenniimorphae</taxon>
        <taxon>Blenniiformes</taxon>
        <taxon>Blennioidei</taxon>
        <taxon>Blenniidae</taxon>
        <taxon>Salariinae</taxon>
        <taxon>Salarias</taxon>
    </lineage>
</organism>
<dbReference type="OMA" id="AREQLWY"/>
<feature type="compositionally biased region" description="Pro residues" evidence="1">
    <location>
        <begin position="223"/>
        <end position="234"/>
    </location>
</feature>
<dbReference type="Ensembl" id="ENSSFAT00005000922.1">
    <property type="protein sequence ID" value="ENSSFAP00005000887.1"/>
    <property type="gene ID" value="ENSSFAG00005000605.1"/>
</dbReference>
<dbReference type="GO" id="GO:0060468">
    <property type="term" value="P:prevention of polyspermy"/>
    <property type="evidence" value="ECO:0007669"/>
    <property type="project" value="TreeGrafter"/>
</dbReference>
<feature type="region of interest" description="Disordered" evidence="1">
    <location>
        <begin position="448"/>
        <end position="495"/>
    </location>
</feature>
<dbReference type="InterPro" id="IPR051148">
    <property type="entry name" value="Zona_Pellucida_Domain_gp"/>
</dbReference>
<feature type="region of interest" description="Disordered" evidence="1">
    <location>
        <begin position="217"/>
        <end position="239"/>
    </location>
</feature>
<accession>A0A672F643</accession>
<dbReference type="PANTHER" id="PTHR23343:SF117">
    <property type="entry name" value="ZONA PELLUCIDA SPERM-BINDING PROTEIN 4-LIKE ISOFORM X1"/>
    <property type="match status" value="1"/>
</dbReference>
<dbReference type="GO" id="GO:0007339">
    <property type="term" value="P:binding of sperm to zona pellucida"/>
    <property type="evidence" value="ECO:0007669"/>
    <property type="project" value="TreeGrafter"/>
</dbReference>
<name>A0A672F643_SALFA</name>
<proteinExistence type="predicted"/>
<dbReference type="GO" id="GO:0035804">
    <property type="term" value="F:structural constituent of egg coat"/>
    <property type="evidence" value="ECO:0007669"/>
    <property type="project" value="TreeGrafter"/>
</dbReference>
<feature type="region of interest" description="Disordered" evidence="1">
    <location>
        <begin position="257"/>
        <end position="284"/>
    </location>
</feature>
<reference evidence="2" key="3">
    <citation type="submission" date="2025-09" db="UniProtKB">
        <authorList>
            <consortium name="Ensembl"/>
        </authorList>
    </citation>
    <scope>IDENTIFICATION</scope>
</reference>
<dbReference type="InParanoid" id="A0A672F643"/>
<reference evidence="2" key="1">
    <citation type="submission" date="2019-06" db="EMBL/GenBank/DDBJ databases">
        <authorList>
            <consortium name="Wellcome Sanger Institute Data Sharing"/>
        </authorList>
    </citation>
    <scope>NUCLEOTIDE SEQUENCE [LARGE SCALE GENOMIC DNA]</scope>
</reference>
<dbReference type="PANTHER" id="PTHR23343">
    <property type="entry name" value="ZONA PELLUCIDA SPERM-BINDING PROTEIN"/>
    <property type="match status" value="1"/>
</dbReference>
<evidence type="ECO:0000313" key="3">
    <source>
        <dbReference type="Proteomes" id="UP000472267"/>
    </source>
</evidence>
<dbReference type="GO" id="GO:0035805">
    <property type="term" value="C:egg coat"/>
    <property type="evidence" value="ECO:0007669"/>
    <property type="project" value="TreeGrafter"/>
</dbReference>
<dbReference type="AlphaFoldDB" id="A0A672F643"/>
<sequence length="760" mass="83950">MKPFIECNEDDMTFTASGGGFTELLVDREGASPISVFQLPSYCGYSLKSSWNDLEMMVPYDACYIIQENGSYTLPLLWWGSPLKLSCPMPLSTLTPPLPLSLPVVFCSPFGMAVQIFGQESDLPGLRVLVNEAWGPFVSEQCAYRVNIQAPVLTFFIPYSAPCFTQGDDLQLHLLLVEQEVVLSCPISPLFTNTPTTPWFPSLFPVLPQVPNIPDPVNLAPSFTPPPPSPPQPPTEEQIAHHPRFPHFELKYPEQPAAFSPRSQRPPPHQPVADGAPDPQEPQLLYPAEPAEFPYSLEEHKLYPSYFESPALVQATSAPDLGPKQDNLPQFPELPVDQSHLPFGLPYKPFFYPTGTPAPGSETQKPTNTDPSLTELSKLPPSLFYPTYYVQPPFYPTPTAPHAPLPPIFPSPPPPAPKAEVDRLFGSSFYATASYYPYWSGSYHEPLKSPPVTSPDADEPSYPFGQIPLPKSPHAQAPTSPPHAKEDPKKPPASQVTCPPYTQTICVHFSYLGHTYSGYPPHYLQYPNIYQSAPIVMPTVSSINQFTARFTTPAWPTPYFHNIQCVAGRMAAFLPFAHPDSIQVRDHRKMWVPLSTVSPLCGYMLQLAEGFGVILHSPLPACHSEVQTPTTISLPIRLWDSSALQYRTVDLKCLYQSTPGPGPVTPPDFIKPHQSPTISRPVVPKTQIQCSPHEMVVELPSGSVSQIVVKDIKGNQMKLQEAPKHCGYFASQTSDGKVRLSLQLHSRCHMSVQASTDTAT</sequence>
<reference evidence="2" key="2">
    <citation type="submission" date="2025-08" db="UniProtKB">
        <authorList>
            <consortium name="Ensembl"/>
        </authorList>
    </citation>
    <scope>IDENTIFICATION</scope>
</reference>
<evidence type="ECO:0000256" key="1">
    <source>
        <dbReference type="SAM" id="MobiDB-lite"/>
    </source>
</evidence>
<evidence type="ECO:0008006" key="4">
    <source>
        <dbReference type="Google" id="ProtNLM"/>
    </source>
</evidence>
<protein>
    <recommendedName>
        <fullName evidence="4">ZP domain-containing protein</fullName>
    </recommendedName>
</protein>
<dbReference type="GO" id="GO:0032190">
    <property type="term" value="F:acrosin binding"/>
    <property type="evidence" value="ECO:0007669"/>
    <property type="project" value="TreeGrafter"/>
</dbReference>
<dbReference type="Proteomes" id="UP000472267">
    <property type="component" value="Chromosome 6"/>
</dbReference>